<reference evidence="1 2" key="1">
    <citation type="submission" date="2022-10" db="EMBL/GenBank/DDBJ databases">
        <title>Pararhodobacter sp. nov., isolated from marine algae.</title>
        <authorList>
            <person name="Choi B.J."/>
            <person name="Kim J.M."/>
            <person name="Lee J.K."/>
            <person name="Choi D.G."/>
            <person name="Jeon C.O."/>
        </authorList>
    </citation>
    <scope>NUCLEOTIDE SEQUENCE [LARGE SCALE GENOMIC DNA]</scope>
    <source>
        <strain evidence="1 2">ZQ420</strain>
    </source>
</reference>
<protein>
    <submittedName>
        <fullName evidence="1">Uncharacterized protein</fullName>
    </submittedName>
</protein>
<evidence type="ECO:0000313" key="2">
    <source>
        <dbReference type="Proteomes" id="UP001208938"/>
    </source>
</evidence>
<proteinExistence type="predicted"/>
<sequence>MKIKRRTPANAVSDGGKLVNTRTVVPPEIAHIVTPAPARGLLVVGRERRADGPGYVTGPDDDGTRLRLGDVFDRMESDAIRHDVPFFLTPGQVSAGRRFRDTVEGYSAGLSPRSALASMQPLSGGGSGAMSAMDWHLMAGRRYDGAVNAIGHGVSLAVRRVRPSTRGGPDRRSITDRALVDAVALYDLPLEAVLVSHGWAKNGVSTAALKKALSAALERLRDVL</sequence>
<accession>A0ABT3H466</accession>
<dbReference type="RefSeq" id="WP_264507332.1">
    <property type="nucleotide sequence ID" value="NZ_JAPDFL010000001.1"/>
</dbReference>
<evidence type="ECO:0000313" key="1">
    <source>
        <dbReference type="EMBL" id="MCW1934548.1"/>
    </source>
</evidence>
<name>A0ABT3H466_9RHOB</name>
<comment type="caution">
    <text evidence="1">The sequence shown here is derived from an EMBL/GenBank/DDBJ whole genome shotgun (WGS) entry which is preliminary data.</text>
</comment>
<keyword evidence="2" id="KW-1185">Reference proteome</keyword>
<organism evidence="1 2">
    <name type="scientific">Pararhodobacter zhoushanensis</name>
    <dbReference type="NCBI Taxonomy" id="2479545"/>
    <lineage>
        <taxon>Bacteria</taxon>
        <taxon>Pseudomonadati</taxon>
        <taxon>Pseudomonadota</taxon>
        <taxon>Alphaproteobacteria</taxon>
        <taxon>Rhodobacterales</taxon>
        <taxon>Paracoccaceae</taxon>
        <taxon>Pararhodobacter</taxon>
    </lineage>
</organism>
<dbReference type="EMBL" id="JAPDFL010000001">
    <property type="protein sequence ID" value="MCW1934548.1"/>
    <property type="molecule type" value="Genomic_DNA"/>
</dbReference>
<dbReference type="Proteomes" id="UP001208938">
    <property type="component" value="Unassembled WGS sequence"/>
</dbReference>
<gene>
    <name evidence="1" type="ORF">OKW52_20395</name>
</gene>